<dbReference type="Gene3D" id="3.20.20.10">
    <property type="entry name" value="Alanine racemase"/>
    <property type="match status" value="1"/>
</dbReference>
<dbReference type="GO" id="GO:0016829">
    <property type="term" value="F:lyase activity"/>
    <property type="evidence" value="ECO:0007669"/>
    <property type="project" value="UniProtKB-KW"/>
</dbReference>
<dbReference type="SUPFAM" id="SSF51419">
    <property type="entry name" value="PLP-binding barrel"/>
    <property type="match status" value="1"/>
</dbReference>
<name>B3SF20_TRIAD</name>
<feature type="domain" description="Orn/DAP/Arg decarboxylase 2 N-terminal" evidence="5">
    <location>
        <begin position="1"/>
        <end position="54"/>
    </location>
</feature>
<comment type="cofactor">
    <cofactor evidence="1">
        <name>pyridoxal 5'-phosphate</name>
        <dbReference type="ChEBI" id="CHEBI:597326"/>
    </cofactor>
</comment>
<comment type="similarity">
    <text evidence="2">Belongs to the Orn/Lys/Arg decarboxylase class-II family.</text>
</comment>
<feature type="non-terminal residue" evidence="6">
    <location>
        <position position="1"/>
    </location>
</feature>
<dbReference type="PANTHER" id="PTHR11482:SF6">
    <property type="entry name" value="ORNITHINE DECARBOXYLASE 1-RELATED"/>
    <property type="match status" value="1"/>
</dbReference>
<dbReference type="Pfam" id="PF02784">
    <property type="entry name" value="Orn_Arg_deC_N"/>
    <property type="match status" value="1"/>
</dbReference>
<dbReference type="Proteomes" id="UP000009022">
    <property type="component" value="Unassembled WGS sequence"/>
</dbReference>
<evidence type="ECO:0000313" key="7">
    <source>
        <dbReference type="Proteomes" id="UP000009022"/>
    </source>
</evidence>
<dbReference type="RefSeq" id="XP_002118839.1">
    <property type="nucleotide sequence ID" value="XM_002118803.1"/>
</dbReference>
<keyword evidence="3" id="KW-0663">Pyridoxal phosphate</keyword>
<dbReference type="InterPro" id="IPR029066">
    <property type="entry name" value="PLP-binding_barrel"/>
</dbReference>
<dbReference type="AlphaFoldDB" id="B3SF20"/>
<dbReference type="InterPro" id="IPR002433">
    <property type="entry name" value="Orn_de-COase"/>
</dbReference>
<dbReference type="OrthoDB" id="5034579at2759"/>
<evidence type="ECO:0000256" key="4">
    <source>
        <dbReference type="ARBA" id="ARBA00023239"/>
    </source>
</evidence>
<dbReference type="InParanoid" id="B3SF20"/>
<proteinExistence type="inferred from homology"/>
<evidence type="ECO:0000256" key="3">
    <source>
        <dbReference type="ARBA" id="ARBA00022898"/>
    </source>
</evidence>
<dbReference type="PANTHER" id="PTHR11482">
    <property type="entry name" value="ARGININE/DIAMINOPIMELATE/ORNITHINE DECARBOXYLASE"/>
    <property type="match status" value="1"/>
</dbReference>
<accession>B3SF20</accession>
<reference evidence="6 7" key="1">
    <citation type="journal article" date="2008" name="Nature">
        <title>The Trichoplax genome and the nature of placozoans.</title>
        <authorList>
            <person name="Srivastava M."/>
            <person name="Begovic E."/>
            <person name="Chapman J."/>
            <person name="Putnam N.H."/>
            <person name="Hellsten U."/>
            <person name="Kawashima T."/>
            <person name="Kuo A."/>
            <person name="Mitros T."/>
            <person name="Salamov A."/>
            <person name="Carpenter M.L."/>
            <person name="Signorovitch A.Y."/>
            <person name="Moreno M.A."/>
            <person name="Kamm K."/>
            <person name="Grimwood J."/>
            <person name="Schmutz J."/>
            <person name="Shapiro H."/>
            <person name="Grigoriev I.V."/>
            <person name="Buss L.W."/>
            <person name="Schierwater B."/>
            <person name="Dellaporta S.L."/>
            <person name="Rokhsar D.S."/>
        </authorList>
    </citation>
    <scope>NUCLEOTIDE SEQUENCE [LARGE SCALE GENOMIC DNA]</scope>
    <source>
        <strain evidence="6 7">Grell-BS-1999</strain>
    </source>
</reference>
<protein>
    <recommendedName>
        <fullName evidence="5">Orn/DAP/Arg decarboxylase 2 N-terminal domain-containing protein</fullName>
    </recommendedName>
</protein>
<dbReference type="EMBL" id="DS985826">
    <property type="protein sequence ID" value="EDV18675.1"/>
    <property type="molecule type" value="Genomic_DNA"/>
</dbReference>
<evidence type="ECO:0000256" key="2">
    <source>
        <dbReference type="ARBA" id="ARBA00008872"/>
    </source>
</evidence>
<dbReference type="eggNOG" id="KOG0622">
    <property type="taxonomic scope" value="Eukaryota"/>
</dbReference>
<dbReference type="GO" id="GO:0006596">
    <property type="term" value="P:polyamine biosynthetic process"/>
    <property type="evidence" value="ECO:0007669"/>
    <property type="project" value="InterPro"/>
</dbReference>
<evidence type="ECO:0000259" key="5">
    <source>
        <dbReference type="Pfam" id="PF02784"/>
    </source>
</evidence>
<sequence length="54" mass="5812">AMKCNNDPVLLRTLINLGVSFDCASLGEIQSIINAGVNPDRIIYANTIKAISHL</sequence>
<dbReference type="CTD" id="6760053"/>
<evidence type="ECO:0000313" key="6">
    <source>
        <dbReference type="EMBL" id="EDV18675.1"/>
    </source>
</evidence>
<dbReference type="InterPro" id="IPR022644">
    <property type="entry name" value="De-COase2_N"/>
</dbReference>
<dbReference type="STRING" id="10228.B3SF20"/>
<dbReference type="GeneID" id="6760053"/>
<gene>
    <name evidence="6" type="ORF">TRIADDRAFT_9870</name>
</gene>
<organism evidence="6 7">
    <name type="scientific">Trichoplax adhaerens</name>
    <name type="common">Trichoplax reptans</name>
    <dbReference type="NCBI Taxonomy" id="10228"/>
    <lineage>
        <taxon>Eukaryota</taxon>
        <taxon>Metazoa</taxon>
        <taxon>Placozoa</taxon>
        <taxon>Uniplacotomia</taxon>
        <taxon>Trichoplacea</taxon>
        <taxon>Trichoplacidae</taxon>
        <taxon>Trichoplax</taxon>
    </lineage>
</organism>
<feature type="non-terminal residue" evidence="6">
    <location>
        <position position="54"/>
    </location>
</feature>
<keyword evidence="4" id="KW-0456">Lyase</keyword>
<evidence type="ECO:0000256" key="1">
    <source>
        <dbReference type="ARBA" id="ARBA00001933"/>
    </source>
</evidence>
<dbReference type="KEGG" id="tad:TRIADDRAFT_9870"/>
<keyword evidence="7" id="KW-1185">Reference proteome</keyword>
<dbReference type="HOGENOM" id="CLU_3056535_0_0_1"/>